<name>A0A2S8BN35_9MYCO</name>
<comment type="caution">
    <text evidence="1">The sequence shown here is derived from an EMBL/GenBank/DDBJ whole genome shotgun (WGS) entry which is preliminary data.</text>
</comment>
<accession>A0A2S8BN35</accession>
<sequence length="104" mass="10889">MSATVEFAAAADVELVVGGQRIVLPAGQSWSTTVTAATQVDVPDLLSVRLSPGDTARDAQAKCAAAQHELADALAAAKVADLVAARHADQRRRDRTGRSRVVNR</sequence>
<evidence type="ECO:0000313" key="2">
    <source>
        <dbReference type="Proteomes" id="UP000238296"/>
    </source>
</evidence>
<gene>
    <name evidence="1" type="ORF">C1Y40_01695</name>
</gene>
<reference evidence="1 2" key="1">
    <citation type="journal article" date="2017" name="Int. J. Syst. Evol. Microbiol.">
        <title>Mycobacterium talmoniae sp. nov., a slowly growing mycobacterium isolated from human respiratory samples.</title>
        <authorList>
            <person name="Davidson R.M."/>
            <person name="DeGroote M.A."/>
            <person name="Marola J.L."/>
            <person name="Buss S."/>
            <person name="Jones V."/>
            <person name="McNeil M.R."/>
            <person name="Freifeld A.G."/>
            <person name="Elaine Epperson L."/>
            <person name="Hasan N.A."/>
            <person name="Jackson M."/>
            <person name="Iwen P.C."/>
            <person name="Salfinger M."/>
            <person name="Strong M."/>
        </authorList>
    </citation>
    <scope>NUCLEOTIDE SEQUENCE [LARGE SCALE GENOMIC DNA]</scope>
    <source>
        <strain evidence="1 2">ATCC BAA-2683</strain>
    </source>
</reference>
<dbReference type="AlphaFoldDB" id="A0A2S8BN35"/>
<evidence type="ECO:0000313" key="1">
    <source>
        <dbReference type="EMBL" id="PQM48091.1"/>
    </source>
</evidence>
<dbReference type="EMBL" id="PPEA01000246">
    <property type="protein sequence ID" value="PQM48091.1"/>
    <property type="molecule type" value="Genomic_DNA"/>
</dbReference>
<protein>
    <submittedName>
        <fullName evidence="1">Uncharacterized protein</fullName>
    </submittedName>
</protein>
<proteinExistence type="predicted"/>
<organism evidence="1 2">
    <name type="scientific">Mycobacterium talmoniae</name>
    <dbReference type="NCBI Taxonomy" id="1858794"/>
    <lineage>
        <taxon>Bacteria</taxon>
        <taxon>Bacillati</taxon>
        <taxon>Actinomycetota</taxon>
        <taxon>Actinomycetes</taxon>
        <taxon>Mycobacteriales</taxon>
        <taxon>Mycobacteriaceae</taxon>
        <taxon>Mycobacterium</taxon>
    </lineage>
</organism>
<dbReference type="Proteomes" id="UP000238296">
    <property type="component" value="Unassembled WGS sequence"/>
</dbReference>